<dbReference type="Proteomes" id="UP000528608">
    <property type="component" value="Unassembled WGS sequence"/>
</dbReference>
<sequence length="309" mass="31782">MRRVLVLGGTGFLGAHLVGAFAATGAEVLSASRGGPLSVDLTAASPDELAAVLRDARPDVVVNAAGRAWQATEREMREANAVAVGKLVGALARLPSRPRLIQLGSVHEYGPGTVGAGTSEHEVPAPVTAYGRSKLDGSLAVLEGVRSGGLNAVVLRLANVCGPGAPRGSLLGAVTAQLAGHSGVGPVELRLAPLRARRDFVDVRDVAAAVVAAADLPYPDGAKPVVNVGRGVAVPMRDLVERLIALSGVPVRIEEIPDAGAARNDVEWQQLDISRARLLLGWRPRYGLDESLRDLLASGTTAAVTAAMA</sequence>
<reference evidence="4" key="2">
    <citation type="submission" date="2015-07" db="EMBL/GenBank/DDBJ databases">
        <authorList>
            <person name="Graham D.E."/>
            <person name="Giannone R.J."/>
            <person name="Gulvik C.A."/>
            <person name="Hettich R.L."/>
            <person name="Klingeman D.M."/>
            <person name="Mahan K.M."/>
            <person name="Parry R.J."/>
            <person name="Spain J.C."/>
        </authorList>
    </citation>
    <scope>NUCLEOTIDE SEQUENCE [LARGE SCALE GENOMIC DNA]</scope>
    <source>
        <strain evidence="4">ATCC 27428</strain>
    </source>
</reference>
<gene>
    <name evidence="3" type="ORF">AF335_12230</name>
    <name evidence="2" type="ORF">FHS36_003136</name>
</gene>
<evidence type="ECO:0000313" key="3">
    <source>
        <dbReference type="EMBL" id="PNE33605.1"/>
    </source>
</evidence>
<dbReference type="AlphaFoldDB" id="A0A2N8NXW6"/>
<reference evidence="2 5" key="3">
    <citation type="submission" date="2020-08" db="EMBL/GenBank/DDBJ databases">
        <title>Genomic Encyclopedia of Type Strains, Phase III (KMG-III): the genomes of soil and plant-associated and newly described type strains.</title>
        <authorList>
            <person name="Whitman W."/>
        </authorList>
    </citation>
    <scope>NUCLEOTIDE SEQUENCE [LARGE SCALE GENOMIC DNA]</scope>
    <source>
        <strain evidence="2 5">CECT 3259</strain>
    </source>
</reference>
<evidence type="ECO:0000259" key="1">
    <source>
        <dbReference type="Pfam" id="PF01370"/>
    </source>
</evidence>
<proteinExistence type="predicted"/>
<accession>A0A2N8NXW6</accession>
<feature type="domain" description="NAD-dependent epimerase/dehydratase" evidence="1">
    <location>
        <begin position="4"/>
        <end position="229"/>
    </location>
</feature>
<dbReference type="Pfam" id="PF01370">
    <property type="entry name" value="Epimerase"/>
    <property type="match status" value="1"/>
</dbReference>
<evidence type="ECO:0000313" key="2">
    <source>
        <dbReference type="EMBL" id="MBB5119702.1"/>
    </source>
</evidence>
<dbReference type="OrthoDB" id="4559195at2"/>
<dbReference type="EMBL" id="LGUI01000003">
    <property type="protein sequence ID" value="PNE33605.1"/>
    <property type="molecule type" value="Genomic_DNA"/>
</dbReference>
<keyword evidence="4" id="KW-1185">Reference proteome</keyword>
<dbReference type="EMBL" id="JACHJF010000009">
    <property type="protein sequence ID" value="MBB5119702.1"/>
    <property type="molecule type" value="Genomic_DNA"/>
</dbReference>
<dbReference type="RefSeq" id="WP_102918386.1">
    <property type="nucleotide sequence ID" value="NZ_JACHJF010000009.1"/>
</dbReference>
<dbReference type="InterPro" id="IPR050177">
    <property type="entry name" value="Lipid_A_modif_metabolic_enz"/>
</dbReference>
<protein>
    <submittedName>
        <fullName evidence="2">Nucleoside-diphosphate-sugar epimerase</fullName>
    </submittedName>
</protein>
<comment type="caution">
    <text evidence="3">The sequence shown here is derived from an EMBL/GenBank/DDBJ whole genome shotgun (WGS) entry which is preliminary data.</text>
</comment>
<dbReference type="Gene3D" id="3.40.50.720">
    <property type="entry name" value="NAD(P)-binding Rossmann-like Domain"/>
    <property type="match status" value="1"/>
</dbReference>
<dbReference type="PANTHER" id="PTHR43245">
    <property type="entry name" value="BIFUNCTIONAL POLYMYXIN RESISTANCE PROTEIN ARNA"/>
    <property type="match status" value="1"/>
</dbReference>
<reference evidence="3" key="1">
    <citation type="submission" date="2015-07" db="EMBL/GenBank/DDBJ databases">
        <authorList>
            <person name="Noorani M."/>
        </authorList>
    </citation>
    <scope>NUCLEOTIDE SEQUENCE [LARGE SCALE GENOMIC DNA]</scope>
    <source>
        <strain evidence="3">ATCC 27428</strain>
    </source>
</reference>
<dbReference type="SUPFAM" id="SSF51735">
    <property type="entry name" value="NAD(P)-binding Rossmann-fold domains"/>
    <property type="match status" value="1"/>
</dbReference>
<organism evidence="3 4">
    <name type="scientific">Streptomyces eurocidicus</name>
    <name type="common">Streptoverticillium eurocidicus</name>
    <dbReference type="NCBI Taxonomy" id="66423"/>
    <lineage>
        <taxon>Bacteria</taxon>
        <taxon>Bacillati</taxon>
        <taxon>Actinomycetota</taxon>
        <taxon>Actinomycetes</taxon>
        <taxon>Kitasatosporales</taxon>
        <taxon>Streptomycetaceae</taxon>
        <taxon>Streptomyces</taxon>
    </lineage>
</organism>
<evidence type="ECO:0000313" key="5">
    <source>
        <dbReference type="Proteomes" id="UP000528608"/>
    </source>
</evidence>
<dbReference type="InterPro" id="IPR036291">
    <property type="entry name" value="NAD(P)-bd_dom_sf"/>
</dbReference>
<evidence type="ECO:0000313" key="4">
    <source>
        <dbReference type="Proteomes" id="UP000235945"/>
    </source>
</evidence>
<name>A0A2N8NXW6_STREU</name>
<dbReference type="InterPro" id="IPR001509">
    <property type="entry name" value="Epimerase_deHydtase"/>
</dbReference>
<dbReference type="Proteomes" id="UP000235945">
    <property type="component" value="Unassembled WGS sequence"/>
</dbReference>